<dbReference type="EMBL" id="JANHOG010001205">
    <property type="protein sequence ID" value="KAJ3541404.1"/>
    <property type="molecule type" value="Genomic_DNA"/>
</dbReference>
<accession>A0ACC1SJX8</accession>
<name>A0ACC1SJX8_9APHY</name>
<comment type="caution">
    <text evidence="1">The sequence shown here is derived from an EMBL/GenBank/DDBJ whole genome shotgun (WGS) entry which is preliminary data.</text>
</comment>
<keyword evidence="2" id="KW-1185">Reference proteome</keyword>
<gene>
    <name evidence="1" type="ORF">NM688_g6088</name>
</gene>
<reference evidence="1" key="1">
    <citation type="submission" date="2022-07" db="EMBL/GenBank/DDBJ databases">
        <title>Genome Sequence of Phlebia brevispora.</title>
        <authorList>
            <person name="Buettner E."/>
        </authorList>
    </citation>
    <scope>NUCLEOTIDE SEQUENCE</scope>
    <source>
        <strain evidence="1">MPL23</strain>
    </source>
</reference>
<evidence type="ECO:0000313" key="1">
    <source>
        <dbReference type="EMBL" id="KAJ3541404.1"/>
    </source>
</evidence>
<sequence length="264" mass="29976">MDRHVAEEADDGYVILWDGWLSLFDLGIRKHALGYAPALVDRIKRYKPECEQDVADLLRHGGVDPGQVDTIIYSHIHFDHIGDPERIPTARIVLGAEGKVLLQDAYPVNPESRYLAFRAGREVVYIDFDAQSDALNKFFGPFDRVFDYHGDGSLYLIDGPGHLQGHMLVAARVAPNVFVLLSGDACHSRECYASGRAVSKEFEAHWSLAQETARRLYQVHKALDNVVIILAHERERETEMPLFPSELNVWAVEEVEKRKQRKTQ</sequence>
<dbReference type="Proteomes" id="UP001148662">
    <property type="component" value="Unassembled WGS sequence"/>
</dbReference>
<organism evidence="1 2">
    <name type="scientific">Phlebia brevispora</name>
    <dbReference type="NCBI Taxonomy" id="194682"/>
    <lineage>
        <taxon>Eukaryota</taxon>
        <taxon>Fungi</taxon>
        <taxon>Dikarya</taxon>
        <taxon>Basidiomycota</taxon>
        <taxon>Agaricomycotina</taxon>
        <taxon>Agaricomycetes</taxon>
        <taxon>Polyporales</taxon>
        <taxon>Meruliaceae</taxon>
        <taxon>Phlebia</taxon>
    </lineage>
</organism>
<evidence type="ECO:0000313" key="2">
    <source>
        <dbReference type="Proteomes" id="UP001148662"/>
    </source>
</evidence>
<proteinExistence type="predicted"/>
<protein>
    <submittedName>
        <fullName evidence="1">Uncharacterized protein</fullName>
    </submittedName>
</protein>